<dbReference type="InterPro" id="IPR007219">
    <property type="entry name" value="XnlR_reg_dom"/>
</dbReference>
<dbReference type="GO" id="GO:0000981">
    <property type="term" value="F:DNA-binding transcription factor activity, RNA polymerase II-specific"/>
    <property type="evidence" value="ECO:0007669"/>
    <property type="project" value="InterPro"/>
</dbReference>
<evidence type="ECO:0000256" key="6">
    <source>
        <dbReference type="ARBA" id="ARBA00023163"/>
    </source>
</evidence>
<evidence type="ECO:0000256" key="7">
    <source>
        <dbReference type="ARBA" id="ARBA00023242"/>
    </source>
</evidence>
<dbReference type="Proteomes" id="UP001234581">
    <property type="component" value="Unassembled WGS sequence"/>
</dbReference>
<dbReference type="GO" id="GO:0008270">
    <property type="term" value="F:zinc ion binding"/>
    <property type="evidence" value="ECO:0007669"/>
    <property type="project" value="InterPro"/>
</dbReference>
<keyword evidence="2" id="KW-0479">Metal-binding</keyword>
<comment type="subcellular location">
    <subcellularLocation>
        <location evidence="1">Nucleus</location>
    </subcellularLocation>
</comment>
<dbReference type="AlphaFoldDB" id="A0AAD7Y414"/>
<feature type="region of interest" description="Disordered" evidence="8">
    <location>
        <begin position="630"/>
        <end position="649"/>
    </location>
</feature>
<dbReference type="CDD" id="cd12148">
    <property type="entry name" value="fungal_TF_MHR"/>
    <property type="match status" value="1"/>
</dbReference>
<evidence type="ECO:0000256" key="1">
    <source>
        <dbReference type="ARBA" id="ARBA00004123"/>
    </source>
</evidence>
<feature type="region of interest" description="Disordered" evidence="8">
    <location>
        <begin position="117"/>
        <end position="137"/>
    </location>
</feature>
<comment type="caution">
    <text evidence="11">The sequence shown here is derived from an EMBL/GenBank/DDBJ whole genome shotgun (WGS) entry which is preliminary data.</text>
</comment>
<dbReference type="GO" id="GO:0003677">
    <property type="term" value="F:DNA binding"/>
    <property type="evidence" value="ECO:0007669"/>
    <property type="project" value="UniProtKB-KW"/>
</dbReference>
<name>A0AAD7Y414_9FUNG</name>
<dbReference type="RefSeq" id="XP_058348278.1">
    <property type="nucleotide sequence ID" value="XM_058480714.1"/>
</dbReference>
<dbReference type="InterPro" id="IPR001138">
    <property type="entry name" value="Zn2Cys6_DnaBD"/>
</dbReference>
<keyword evidence="7" id="KW-0539">Nucleus</keyword>
<dbReference type="PANTHER" id="PTHR31313:SF81">
    <property type="entry name" value="TY1 ENHANCER ACTIVATOR"/>
    <property type="match status" value="1"/>
</dbReference>
<dbReference type="PANTHER" id="PTHR31313">
    <property type="entry name" value="TY1 ENHANCER ACTIVATOR"/>
    <property type="match status" value="1"/>
</dbReference>
<feature type="compositionally biased region" description="Polar residues" evidence="8">
    <location>
        <begin position="117"/>
        <end position="134"/>
    </location>
</feature>
<sequence length="718" mass="79973">MFATLELPVRDDCRHKRLKVGRACVPCRMKKIKCDGKQPCMQRQCAYAKNTDETYIKLDPVESSDACLQEVAERAQEQQRRYATTSFMPTTTTTTSTPTTMPDQALMDEDTALFASTSNNGIRHGGEQQQQPPAANTRPDKMIEQLTEELVNLTLQSEGGGSSTAVTNQKGDGSDINGTSTVVKSDQVTPWQHYGSLVRWSPEPSLPSSYCISIDMPTRDIQERLLHIFFTHCHPAILPTFSRRMFFDQLHVKGPLITPLLLNVMYAYAAKHLSDTSTTIPNSRLQADAFFSRARQLVDDFLDVPRVSTVIALLYMTTFEGTSGTRWSHTRAWMYCGMAVRMCLDLGLHTTHYSSQMSLFDIELRKRVLWTCYVMDKWASGMAERPWMLRAQDLVLEFPAPMPEDDPQEVTVLNSFIALCRLSMLTEKVAEFFSDTARHSEWTMQDEAEILHFLGELDRWREETTQSSSSSPLSLVHLLGYDLELSLVLCCRYQPAFTERRRSLTHTVTQLVSLILQQQPKMSTLVPFSLLAFSALFAALAHATDPALRVASDIQFQFQSCLHHVRRLLANSTTSITGHDSYSGTNIRNDLVRLIDITLRTPTSNIGSTSSSSTTSNSHATTTIASLLTSSSPSLSPVPQAASTSSSRSFESSRAARAAAAAIGAVGTPAFGSYRMMDEPADYTFELISVADEWARSVVYPPPPPTTSSSSLHQQQQQ</sequence>
<dbReference type="SMART" id="SM00066">
    <property type="entry name" value="GAL4"/>
    <property type="match status" value="1"/>
</dbReference>
<evidence type="ECO:0000259" key="10">
    <source>
        <dbReference type="SMART" id="SM00906"/>
    </source>
</evidence>
<dbReference type="InterPro" id="IPR036864">
    <property type="entry name" value="Zn2-C6_fun-type_DNA-bd_sf"/>
</dbReference>
<reference evidence="11 12" key="1">
    <citation type="submission" date="2023-03" db="EMBL/GenBank/DDBJ databases">
        <title>Genome sequence of Lichtheimia ornata CBS 291.66.</title>
        <authorList>
            <person name="Mohabir J.T."/>
            <person name="Shea T.P."/>
            <person name="Kurbessoian T."/>
            <person name="Berby B."/>
            <person name="Fontaine J."/>
            <person name="Livny J."/>
            <person name="Gnirke A."/>
            <person name="Stajich J.E."/>
            <person name="Cuomo C.A."/>
        </authorList>
    </citation>
    <scope>NUCLEOTIDE SEQUENCE [LARGE SCALE GENOMIC DNA]</scope>
    <source>
        <strain evidence="11">CBS 291.66</strain>
    </source>
</reference>
<dbReference type="CDD" id="cd00067">
    <property type="entry name" value="GAL4"/>
    <property type="match status" value="1"/>
</dbReference>
<evidence type="ECO:0000256" key="3">
    <source>
        <dbReference type="ARBA" id="ARBA00022833"/>
    </source>
</evidence>
<gene>
    <name evidence="11" type="ORF">O0I10_000605</name>
</gene>
<dbReference type="SMART" id="SM00906">
    <property type="entry name" value="Fungal_trans"/>
    <property type="match status" value="1"/>
</dbReference>
<evidence type="ECO:0000256" key="5">
    <source>
        <dbReference type="ARBA" id="ARBA00023125"/>
    </source>
</evidence>
<dbReference type="InterPro" id="IPR051615">
    <property type="entry name" value="Transcr_Regulatory_Elem"/>
</dbReference>
<accession>A0AAD7Y414</accession>
<evidence type="ECO:0008006" key="13">
    <source>
        <dbReference type="Google" id="ProtNLM"/>
    </source>
</evidence>
<evidence type="ECO:0000256" key="8">
    <source>
        <dbReference type="SAM" id="MobiDB-lite"/>
    </source>
</evidence>
<evidence type="ECO:0000313" key="11">
    <source>
        <dbReference type="EMBL" id="KAJ8663366.1"/>
    </source>
</evidence>
<protein>
    <recommendedName>
        <fullName evidence="13">Zn(2)-C6 fungal-type domain-containing protein</fullName>
    </recommendedName>
</protein>
<evidence type="ECO:0000256" key="2">
    <source>
        <dbReference type="ARBA" id="ARBA00022723"/>
    </source>
</evidence>
<keyword evidence="4" id="KW-0805">Transcription regulation</keyword>
<dbReference type="Pfam" id="PF04082">
    <property type="entry name" value="Fungal_trans"/>
    <property type="match status" value="1"/>
</dbReference>
<feature type="domain" description="Xylanolytic transcriptional activator regulatory" evidence="10">
    <location>
        <begin position="332"/>
        <end position="407"/>
    </location>
</feature>
<keyword evidence="3" id="KW-0862">Zinc</keyword>
<evidence type="ECO:0000256" key="4">
    <source>
        <dbReference type="ARBA" id="ARBA00023015"/>
    </source>
</evidence>
<keyword evidence="5" id="KW-0238">DNA-binding</keyword>
<dbReference type="Gene3D" id="4.10.240.10">
    <property type="entry name" value="Zn(2)-C6 fungal-type DNA-binding domain"/>
    <property type="match status" value="1"/>
</dbReference>
<feature type="region of interest" description="Disordered" evidence="8">
    <location>
        <begin position="697"/>
        <end position="718"/>
    </location>
</feature>
<keyword evidence="12" id="KW-1185">Reference proteome</keyword>
<dbReference type="GeneID" id="83208027"/>
<evidence type="ECO:0000313" key="12">
    <source>
        <dbReference type="Proteomes" id="UP001234581"/>
    </source>
</evidence>
<proteinExistence type="predicted"/>
<keyword evidence="6" id="KW-0804">Transcription</keyword>
<evidence type="ECO:0000259" key="9">
    <source>
        <dbReference type="SMART" id="SM00066"/>
    </source>
</evidence>
<dbReference type="GO" id="GO:0006351">
    <property type="term" value="P:DNA-templated transcription"/>
    <property type="evidence" value="ECO:0007669"/>
    <property type="project" value="InterPro"/>
</dbReference>
<feature type="domain" description="Zn(2)-C6 fungal-type" evidence="9">
    <location>
        <begin position="18"/>
        <end position="56"/>
    </location>
</feature>
<dbReference type="EMBL" id="JARTCD010000002">
    <property type="protein sequence ID" value="KAJ8663366.1"/>
    <property type="molecule type" value="Genomic_DNA"/>
</dbReference>
<organism evidence="11 12">
    <name type="scientific">Lichtheimia ornata</name>
    <dbReference type="NCBI Taxonomy" id="688661"/>
    <lineage>
        <taxon>Eukaryota</taxon>
        <taxon>Fungi</taxon>
        <taxon>Fungi incertae sedis</taxon>
        <taxon>Mucoromycota</taxon>
        <taxon>Mucoromycotina</taxon>
        <taxon>Mucoromycetes</taxon>
        <taxon>Mucorales</taxon>
        <taxon>Lichtheimiaceae</taxon>
        <taxon>Lichtheimia</taxon>
    </lineage>
</organism>
<dbReference type="SUPFAM" id="SSF57701">
    <property type="entry name" value="Zn2/Cys6 DNA-binding domain"/>
    <property type="match status" value="1"/>
</dbReference>
<dbReference type="GO" id="GO:0005634">
    <property type="term" value="C:nucleus"/>
    <property type="evidence" value="ECO:0007669"/>
    <property type="project" value="UniProtKB-SubCell"/>
</dbReference>